<evidence type="ECO:0000256" key="1">
    <source>
        <dbReference type="ARBA" id="ARBA00023235"/>
    </source>
</evidence>
<dbReference type="AlphaFoldDB" id="A0A0S6UEW2"/>
<dbReference type="GO" id="GO:0016853">
    <property type="term" value="F:isomerase activity"/>
    <property type="evidence" value="ECO:0007669"/>
    <property type="project" value="UniProtKB-KW"/>
</dbReference>
<dbReference type="InterPro" id="IPR013022">
    <property type="entry name" value="Xyl_isomerase-like_TIM-brl"/>
</dbReference>
<dbReference type="Gene3D" id="3.20.20.150">
    <property type="entry name" value="Divalent-metal-dependent TIM barrel enzymes"/>
    <property type="match status" value="1"/>
</dbReference>
<dbReference type="PANTHER" id="PTHR43489:SF7">
    <property type="entry name" value="3-DEHYDRO-D-GULOSIDE 4-EPIMERASE-RELATED"/>
    <property type="match status" value="1"/>
</dbReference>
<name>A0A0S6UEW2_NEOTH</name>
<dbReference type="EMBL" id="DF238840">
    <property type="protein sequence ID" value="GAF27317.1"/>
    <property type="molecule type" value="Genomic_DNA"/>
</dbReference>
<organism evidence="3">
    <name type="scientific">Moorella thermoacetica Y72</name>
    <dbReference type="NCBI Taxonomy" id="1325331"/>
    <lineage>
        <taxon>Bacteria</taxon>
        <taxon>Bacillati</taxon>
        <taxon>Bacillota</taxon>
        <taxon>Clostridia</taxon>
        <taxon>Neomoorellales</taxon>
        <taxon>Neomoorellaceae</taxon>
        <taxon>Neomoorella</taxon>
    </lineage>
</organism>
<dbReference type="SUPFAM" id="SSF51658">
    <property type="entry name" value="Xylose isomerase-like"/>
    <property type="match status" value="1"/>
</dbReference>
<feature type="domain" description="Xylose isomerase-like TIM barrel" evidence="2">
    <location>
        <begin position="32"/>
        <end position="271"/>
    </location>
</feature>
<protein>
    <submittedName>
        <fullName evidence="3">Sugar phosphate isomerases/epimerases</fullName>
    </submittedName>
</protein>
<keyword evidence="1 3" id="KW-0413">Isomerase</keyword>
<evidence type="ECO:0000313" key="3">
    <source>
        <dbReference type="EMBL" id="GAF27317.1"/>
    </source>
</evidence>
<accession>A0A0S6UEW2</accession>
<dbReference type="PANTHER" id="PTHR43489">
    <property type="entry name" value="ISOMERASE"/>
    <property type="match status" value="1"/>
</dbReference>
<reference evidence="3" key="1">
    <citation type="journal article" date="2014" name="Gene">
        <title>Genome-guided analysis of transformation efficiency and carbon dioxide assimilation by Moorella thermoacetica Y72.</title>
        <authorList>
            <person name="Tsukahara K."/>
            <person name="Kita A."/>
            <person name="Nakashimada Y."/>
            <person name="Hoshino T."/>
            <person name="Murakami K."/>
        </authorList>
    </citation>
    <scope>NUCLEOTIDE SEQUENCE [LARGE SCALE GENOMIC DNA]</scope>
    <source>
        <strain evidence="3">Y72</strain>
    </source>
</reference>
<dbReference type="Pfam" id="PF01261">
    <property type="entry name" value="AP_endonuc_2"/>
    <property type="match status" value="1"/>
</dbReference>
<sequence length="273" mass="30479">MEVYKMKLSVSIAQNVPDSAPFILRGPYIENIKKAAELGYDAVEIHVRDPRELEVEQILKACQEEGVTVSTLGTGLGYVVDKLSLTHPDVKTRQEAVKRLLDHIEVASYLGAGVIIGSMRGVIAETGQFKKYEAYAAEGLAVCLEKARKCGVTVFLEAINRYETNFLNTAAETLNFLTRFNTLHLKVHLDTFHMNIEEVDLDETLKKTREALGHIHFADSNRFYPGQGHLDFKKIIATLKNMGYEGYIALECLPYPTPEEAAAGALRYLKSLL</sequence>
<evidence type="ECO:0000259" key="2">
    <source>
        <dbReference type="Pfam" id="PF01261"/>
    </source>
</evidence>
<proteinExistence type="predicted"/>
<dbReference type="InterPro" id="IPR050417">
    <property type="entry name" value="Sugar_Epim/Isomerase"/>
</dbReference>
<dbReference type="Proteomes" id="UP000063718">
    <property type="component" value="Unassembled WGS sequence"/>
</dbReference>
<dbReference type="InterPro" id="IPR036237">
    <property type="entry name" value="Xyl_isomerase-like_sf"/>
</dbReference>
<gene>
    <name evidence="3" type="ORF">MTY_2658</name>
</gene>